<dbReference type="GO" id="GO:0035556">
    <property type="term" value="P:intracellular signal transduction"/>
    <property type="evidence" value="ECO:0007669"/>
    <property type="project" value="InterPro"/>
</dbReference>
<proteinExistence type="inferred from homology"/>
<dbReference type="PROSITE" id="PS50125">
    <property type="entry name" value="GUANYLATE_CYCLASE_2"/>
    <property type="match status" value="1"/>
</dbReference>
<dbReference type="Proteomes" id="UP000824037">
    <property type="component" value="Unassembled WGS sequence"/>
</dbReference>
<dbReference type="Gene3D" id="3.30.70.1230">
    <property type="entry name" value="Nucleotide cyclase"/>
    <property type="match status" value="1"/>
</dbReference>
<sequence>MKRHHERLLGGPPELTVAEFAARAGVEESIARQYWRSLGFPDVPGDEVWFTETDVRALRALAEAVGSSAVSLDAAQDLVRGLGHQMDRLVLWQVEAMVQDVSSRYQLDDVSARLVVLDRMVELSPLLREQLDYAWRRQLLALLGRIDRDIARLGSEVGEPDQLPLERAIGFIDIVSYTTRSADLTPKALASLVQDFESAARDEVARYGGRVVKTIGDAVLFVADDLPAGARVATRLVQVMADQDLPVRGAVVWGRLLSRSGDVFGPVVNLASRLTDLAAPHTILMDDVSAAVLESMPAGQEFDTVHAAPVQVQGLGEVRPVHVRRHATGGA</sequence>
<evidence type="ECO:0000313" key="4">
    <source>
        <dbReference type="Proteomes" id="UP000824037"/>
    </source>
</evidence>
<evidence type="ECO:0000313" key="3">
    <source>
        <dbReference type="EMBL" id="HIZ34786.1"/>
    </source>
</evidence>
<accession>A0A9D2ECE7</accession>
<dbReference type="GO" id="GO:0009190">
    <property type="term" value="P:cyclic nucleotide biosynthetic process"/>
    <property type="evidence" value="ECO:0007669"/>
    <property type="project" value="InterPro"/>
</dbReference>
<protein>
    <submittedName>
        <fullName evidence="3">Adenylate/guanylate cyclase domain-containing protein</fullName>
    </submittedName>
</protein>
<reference evidence="3" key="2">
    <citation type="submission" date="2021-04" db="EMBL/GenBank/DDBJ databases">
        <authorList>
            <person name="Gilroy R."/>
        </authorList>
    </citation>
    <scope>NUCLEOTIDE SEQUENCE</scope>
    <source>
        <strain evidence="3">ChiGjej4B4-7305</strain>
    </source>
</reference>
<dbReference type="SMART" id="SM00044">
    <property type="entry name" value="CYCc"/>
    <property type="match status" value="1"/>
</dbReference>
<reference evidence="3" key="1">
    <citation type="journal article" date="2021" name="PeerJ">
        <title>Extensive microbial diversity within the chicken gut microbiome revealed by metagenomics and culture.</title>
        <authorList>
            <person name="Gilroy R."/>
            <person name="Ravi A."/>
            <person name="Getino M."/>
            <person name="Pursley I."/>
            <person name="Horton D.L."/>
            <person name="Alikhan N.F."/>
            <person name="Baker D."/>
            <person name="Gharbi K."/>
            <person name="Hall N."/>
            <person name="Watson M."/>
            <person name="Adriaenssens E.M."/>
            <person name="Foster-Nyarko E."/>
            <person name="Jarju S."/>
            <person name="Secka A."/>
            <person name="Antonio M."/>
            <person name="Oren A."/>
            <person name="Chaudhuri R.R."/>
            <person name="La Ragione R."/>
            <person name="Hildebrand F."/>
            <person name="Pallen M.J."/>
        </authorList>
    </citation>
    <scope>NUCLEOTIDE SEQUENCE</scope>
    <source>
        <strain evidence="3">ChiGjej4B4-7305</strain>
    </source>
</reference>
<organism evidence="3 4">
    <name type="scientific">Candidatus Ruania gallistercoris</name>
    <dbReference type="NCBI Taxonomy" id="2838746"/>
    <lineage>
        <taxon>Bacteria</taxon>
        <taxon>Bacillati</taxon>
        <taxon>Actinomycetota</taxon>
        <taxon>Actinomycetes</taxon>
        <taxon>Micrococcales</taxon>
        <taxon>Ruaniaceae</taxon>
        <taxon>Ruania</taxon>
    </lineage>
</organism>
<dbReference type="InterPro" id="IPR001054">
    <property type="entry name" value="A/G_cyclase"/>
</dbReference>
<dbReference type="SUPFAM" id="SSF55073">
    <property type="entry name" value="Nucleotide cyclase"/>
    <property type="match status" value="1"/>
</dbReference>
<dbReference type="PANTHER" id="PTHR43081">
    <property type="entry name" value="ADENYLATE CYCLASE, TERMINAL-DIFFERENTIATION SPECIFIC-RELATED"/>
    <property type="match status" value="1"/>
</dbReference>
<comment type="similarity">
    <text evidence="1">Belongs to the adenylyl cyclase class-3 family.</text>
</comment>
<dbReference type="InterPro" id="IPR029787">
    <property type="entry name" value="Nucleotide_cyclase"/>
</dbReference>
<dbReference type="AlphaFoldDB" id="A0A9D2ECE7"/>
<name>A0A9D2ECE7_9MICO</name>
<dbReference type="CDD" id="cd07302">
    <property type="entry name" value="CHD"/>
    <property type="match status" value="1"/>
</dbReference>
<evidence type="ECO:0000259" key="2">
    <source>
        <dbReference type="PROSITE" id="PS50125"/>
    </source>
</evidence>
<evidence type="ECO:0000256" key="1">
    <source>
        <dbReference type="ARBA" id="ARBA00005381"/>
    </source>
</evidence>
<gene>
    <name evidence="3" type="ORF">H9815_03320</name>
</gene>
<dbReference type="EMBL" id="DXBY01000058">
    <property type="protein sequence ID" value="HIZ34786.1"/>
    <property type="molecule type" value="Genomic_DNA"/>
</dbReference>
<dbReference type="PANTHER" id="PTHR43081:SF1">
    <property type="entry name" value="ADENYLATE CYCLASE, TERMINAL-DIFFERENTIATION SPECIFIC"/>
    <property type="match status" value="1"/>
</dbReference>
<dbReference type="InterPro" id="IPR050697">
    <property type="entry name" value="Adenylyl/Guanylyl_Cyclase_3/4"/>
</dbReference>
<dbReference type="GO" id="GO:0004016">
    <property type="term" value="F:adenylate cyclase activity"/>
    <property type="evidence" value="ECO:0007669"/>
    <property type="project" value="UniProtKB-ARBA"/>
</dbReference>
<feature type="domain" description="Guanylate cyclase" evidence="2">
    <location>
        <begin position="168"/>
        <end position="275"/>
    </location>
</feature>
<comment type="caution">
    <text evidence="3">The sequence shown here is derived from an EMBL/GenBank/DDBJ whole genome shotgun (WGS) entry which is preliminary data.</text>
</comment>